<name>A0AAV7F0A4_ARIFI</name>
<feature type="compositionally biased region" description="Basic and acidic residues" evidence="1">
    <location>
        <begin position="119"/>
        <end position="132"/>
    </location>
</feature>
<feature type="compositionally biased region" description="Basic and acidic residues" evidence="1">
    <location>
        <begin position="277"/>
        <end position="286"/>
    </location>
</feature>
<evidence type="ECO:0000313" key="2">
    <source>
        <dbReference type="EMBL" id="KAG9454507.1"/>
    </source>
</evidence>
<organism evidence="2 3">
    <name type="scientific">Aristolochia fimbriata</name>
    <name type="common">White veined hardy Dutchman's pipe vine</name>
    <dbReference type="NCBI Taxonomy" id="158543"/>
    <lineage>
        <taxon>Eukaryota</taxon>
        <taxon>Viridiplantae</taxon>
        <taxon>Streptophyta</taxon>
        <taxon>Embryophyta</taxon>
        <taxon>Tracheophyta</taxon>
        <taxon>Spermatophyta</taxon>
        <taxon>Magnoliopsida</taxon>
        <taxon>Magnoliidae</taxon>
        <taxon>Piperales</taxon>
        <taxon>Aristolochiaceae</taxon>
        <taxon>Aristolochia</taxon>
    </lineage>
</organism>
<evidence type="ECO:0000256" key="1">
    <source>
        <dbReference type="SAM" id="MobiDB-lite"/>
    </source>
</evidence>
<protein>
    <submittedName>
        <fullName evidence="2">Uncharacterized protein</fullName>
    </submittedName>
</protein>
<evidence type="ECO:0000313" key="3">
    <source>
        <dbReference type="Proteomes" id="UP000825729"/>
    </source>
</evidence>
<feature type="compositionally biased region" description="Basic and acidic residues" evidence="1">
    <location>
        <begin position="250"/>
        <end position="261"/>
    </location>
</feature>
<accession>A0AAV7F0A4</accession>
<feature type="region of interest" description="Disordered" evidence="1">
    <location>
        <begin position="101"/>
        <end position="394"/>
    </location>
</feature>
<gene>
    <name evidence="2" type="ORF">H6P81_007411</name>
</gene>
<reference evidence="2 3" key="1">
    <citation type="submission" date="2021-07" db="EMBL/GenBank/DDBJ databases">
        <title>The Aristolochia fimbriata genome: insights into angiosperm evolution, floral development and chemical biosynthesis.</title>
        <authorList>
            <person name="Jiao Y."/>
        </authorList>
    </citation>
    <scope>NUCLEOTIDE SEQUENCE [LARGE SCALE GENOMIC DNA]</scope>
    <source>
        <strain evidence="2">IBCAS-2021</strain>
        <tissue evidence="2">Leaf</tissue>
    </source>
</reference>
<dbReference type="AlphaFoldDB" id="A0AAV7F0A4"/>
<dbReference type="Proteomes" id="UP000825729">
    <property type="component" value="Unassembled WGS sequence"/>
</dbReference>
<feature type="compositionally biased region" description="Basic and acidic residues" evidence="1">
    <location>
        <begin position="186"/>
        <end position="201"/>
    </location>
</feature>
<dbReference type="EMBL" id="JAINDJ010000003">
    <property type="protein sequence ID" value="KAG9454507.1"/>
    <property type="molecule type" value="Genomic_DNA"/>
</dbReference>
<comment type="caution">
    <text evidence="2">The sequence shown here is derived from an EMBL/GenBank/DDBJ whole genome shotgun (WGS) entry which is preliminary data.</text>
</comment>
<sequence>MPAVDRKWGRLYCFNRERSELHNSTHLPSSLRQKQIFRTGDRTRIIRSSLPEYSLQSPVDQMEQAKEIGTRTLLPEQEKGEELPDQGEEVEEVQIVLAERHEETAETEVVPEHFGSSESEQRDESEKRKENLDQVEEEPGLIAQKINGKVTDQTSVATQYRKPRAVATDKPKVTVPRPFNFATETRTSREGRRESDKHSGEVKPIVSKSRNTDVPPVKPARSSSARAERSPNLGVTGRKDSTANGRLGHKKEAGEETETAKKASVSKSLPSFHHEKKATPKPETKKTSTPTPVKPPFLRHGRSKSLSDAGNRGSDTIVSVSPKNSPRVNRSRSSKAESYPSMVFKNATRAPKLQTIRAETNNIPNKAARVPESGPSDAETSVRKRNSSKTISSGAKETINRLLRASWKVPTITSKDSVKVGIPTNNQGKALLVE</sequence>
<keyword evidence="3" id="KW-1185">Reference proteome</keyword>
<proteinExistence type="predicted"/>
<feature type="compositionally biased region" description="Polar residues" evidence="1">
    <location>
        <begin position="304"/>
        <end position="328"/>
    </location>
</feature>